<dbReference type="InterPro" id="IPR017884">
    <property type="entry name" value="SANT_dom"/>
</dbReference>
<dbReference type="NCBIfam" id="TIGR01557">
    <property type="entry name" value="myb_SHAQKYF"/>
    <property type="match status" value="1"/>
</dbReference>
<evidence type="ECO:0000256" key="1">
    <source>
        <dbReference type="ARBA" id="ARBA00023015"/>
    </source>
</evidence>
<evidence type="ECO:0008006" key="11">
    <source>
        <dbReference type="Google" id="ProtNLM"/>
    </source>
</evidence>
<comment type="caution">
    <text evidence="9">The sequence shown here is derived from an EMBL/GenBank/DDBJ whole genome shotgun (WGS) entry which is preliminary data.</text>
</comment>
<dbReference type="GO" id="GO:0003677">
    <property type="term" value="F:DNA binding"/>
    <property type="evidence" value="ECO:0007669"/>
    <property type="project" value="UniProtKB-KW"/>
</dbReference>
<dbReference type="Gene3D" id="1.10.10.60">
    <property type="entry name" value="Homeodomain-like"/>
    <property type="match status" value="1"/>
</dbReference>
<name>A0AAD5Q9Y3_PYTIN</name>
<evidence type="ECO:0000259" key="8">
    <source>
        <dbReference type="PROSITE" id="PS51294"/>
    </source>
</evidence>
<protein>
    <recommendedName>
        <fullName evidence="11">Myb-like DNA-binding protein</fullName>
    </recommendedName>
</protein>
<dbReference type="PROSITE" id="PS51294">
    <property type="entry name" value="HTH_MYB"/>
    <property type="match status" value="1"/>
</dbReference>
<dbReference type="PROSITE" id="PS51293">
    <property type="entry name" value="SANT"/>
    <property type="match status" value="1"/>
</dbReference>
<feature type="domain" description="SANT" evidence="7">
    <location>
        <begin position="47"/>
        <end position="99"/>
    </location>
</feature>
<evidence type="ECO:0000313" key="9">
    <source>
        <dbReference type="EMBL" id="KAJ0403208.1"/>
    </source>
</evidence>
<feature type="region of interest" description="Disordered" evidence="5">
    <location>
        <begin position="29"/>
        <end position="50"/>
    </location>
</feature>
<evidence type="ECO:0000259" key="7">
    <source>
        <dbReference type="PROSITE" id="PS51293"/>
    </source>
</evidence>
<evidence type="ECO:0000256" key="4">
    <source>
        <dbReference type="ARBA" id="ARBA00023242"/>
    </source>
</evidence>
<keyword evidence="3" id="KW-0804">Transcription</keyword>
<dbReference type="EMBL" id="JAKCXM010000086">
    <property type="protein sequence ID" value="KAJ0403208.1"/>
    <property type="molecule type" value="Genomic_DNA"/>
</dbReference>
<dbReference type="Proteomes" id="UP001209570">
    <property type="component" value="Unassembled WGS sequence"/>
</dbReference>
<dbReference type="InterPro" id="IPR006447">
    <property type="entry name" value="Myb_dom_plants"/>
</dbReference>
<dbReference type="InterPro" id="IPR009057">
    <property type="entry name" value="Homeodomain-like_sf"/>
</dbReference>
<dbReference type="PANTHER" id="PTHR12802">
    <property type="entry name" value="SWI/SNF COMPLEX-RELATED"/>
    <property type="match status" value="1"/>
</dbReference>
<reference evidence="9" key="1">
    <citation type="submission" date="2021-12" db="EMBL/GenBank/DDBJ databases">
        <title>Prjna785345.</title>
        <authorList>
            <person name="Rujirawat T."/>
            <person name="Krajaejun T."/>
        </authorList>
    </citation>
    <scope>NUCLEOTIDE SEQUENCE</scope>
    <source>
        <strain evidence="9">Pi057C3</strain>
    </source>
</reference>
<dbReference type="Pfam" id="PF00249">
    <property type="entry name" value="Myb_DNA-binding"/>
    <property type="match status" value="1"/>
</dbReference>
<dbReference type="PANTHER" id="PTHR12802:SF155">
    <property type="entry name" value="DEUBIQUITINASE MYSM1"/>
    <property type="match status" value="1"/>
</dbReference>
<evidence type="ECO:0000256" key="2">
    <source>
        <dbReference type="ARBA" id="ARBA00023125"/>
    </source>
</evidence>
<keyword evidence="10" id="KW-1185">Reference proteome</keyword>
<dbReference type="AlphaFoldDB" id="A0AAD5Q9Y3"/>
<dbReference type="PROSITE" id="PS50090">
    <property type="entry name" value="MYB_LIKE"/>
    <property type="match status" value="1"/>
</dbReference>
<dbReference type="SUPFAM" id="SSF46689">
    <property type="entry name" value="Homeodomain-like"/>
    <property type="match status" value="1"/>
</dbReference>
<proteinExistence type="predicted"/>
<gene>
    <name evidence="9" type="ORF">P43SY_000016</name>
</gene>
<sequence>MTISKRVQQQYFVQSPIASADALIRIPPTILPQPDAEPADADTRRRRRTNVWTESEHERFLEALQCFPSGPWKRIAAHVGTKTTRQTMTHAQKYREKIARWTRSNRAAVLSPPSSFVIEPSMTAATAMDSGVGEAPSDADDETPFLDDIVDSMVGDWTTDEFDDWLRDLEEHANAPS</sequence>
<feature type="domain" description="HTH myb-type" evidence="8">
    <location>
        <begin position="44"/>
        <end position="99"/>
    </location>
</feature>
<feature type="domain" description="Myb-like" evidence="6">
    <location>
        <begin position="44"/>
        <end position="95"/>
    </location>
</feature>
<evidence type="ECO:0000259" key="6">
    <source>
        <dbReference type="PROSITE" id="PS50090"/>
    </source>
</evidence>
<dbReference type="InterPro" id="IPR017930">
    <property type="entry name" value="Myb_dom"/>
</dbReference>
<evidence type="ECO:0000313" key="10">
    <source>
        <dbReference type="Proteomes" id="UP001209570"/>
    </source>
</evidence>
<dbReference type="CDD" id="cd00167">
    <property type="entry name" value="SANT"/>
    <property type="match status" value="1"/>
</dbReference>
<organism evidence="9 10">
    <name type="scientific">Pythium insidiosum</name>
    <name type="common">Pythiosis disease agent</name>
    <dbReference type="NCBI Taxonomy" id="114742"/>
    <lineage>
        <taxon>Eukaryota</taxon>
        <taxon>Sar</taxon>
        <taxon>Stramenopiles</taxon>
        <taxon>Oomycota</taxon>
        <taxon>Peronosporomycetes</taxon>
        <taxon>Pythiales</taxon>
        <taxon>Pythiaceae</taxon>
        <taxon>Pythium</taxon>
    </lineage>
</organism>
<evidence type="ECO:0000256" key="5">
    <source>
        <dbReference type="SAM" id="MobiDB-lite"/>
    </source>
</evidence>
<evidence type="ECO:0000256" key="3">
    <source>
        <dbReference type="ARBA" id="ARBA00023163"/>
    </source>
</evidence>
<dbReference type="InterPro" id="IPR001005">
    <property type="entry name" value="SANT/Myb"/>
</dbReference>
<keyword evidence="4" id="KW-0539">Nucleus</keyword>
<keyword evidence="2" id="KW-0238">DNA-binding</keyword>
<accession>A0AAD5Q9Y3</accession>
<dbReference type="SMART" id="SM00717">
    <property type="entry name" value="SANT"/>
    <property type="match status" value="1"/>
</dbReference>
<keyword evidence="1" id="KW-0805">Transcription regulation</keyword>